<dbReference type="Proteomes" id="UP000215002">
    <property type="component" value="Chromosome"/>
</dbReference>
<dbReference type="KEGG" id="muc:MuYL_2466"/>
<name>A0A223NWU9_9SPHI</name>
<proteinExistence type="predicted"/>
<dbReference type="OrthoDB" id="3831186at2"/>
<protein>
    <recommendedName>
        <fullName evidence="3">Peptidase S24/S26A/S26B/S26C domain-containing protein</fullName>
    </recommendedName>
</protein>
<organism evidence="1 2">
    <name type="scientific">Mucilaginibacter xinganensis</name>
    <dbReference type="NCBI Taxonomy" id="1234841"/>
    <lineage>
        <taxon>Bacteria</taxon>
        <taxon>Pseudomonadati</taxon>
        <taxon>Bacteroidota</taxon>
        <taxon>Sphingobacteriia</taxon>
        <taxon>Sphingobacteriales</taxon>
        <taxon>Sphingobacteriaceae</taxon>
        <taxon>Mucilaginibacter</taxon>
    </lineage>
</organism>
<accession>A0A223NWU9</accession>
<evidence type="ECO:0000313" key="2">
    <source>
        <dbReference type="Proteomes" id="UP000215002"/>
    </source>
</evidence>
<dbReference type="RefSeq" id="WP_094570711.1">
    <property type="nucleotide sequence ID" value="NZ_CP022743.1"/>
</dbReference>
<dbReference type="EMBL" id="CP022743">
    <property type="protein sequence ID" value="ASU34353.1"/>
    <property type="molecule type" value="Genomic_DNA"/>
</dbReference>
<evidence type="ECO:0008006" key="3">
    <source>
        <dbReference type="Google" id="ProtNLM"/>
    </source>
</evidence>
<gene>
    <name evidence="1" type="ORF">MuYL_2466</name>
</gene>
<keyword evidence="2" id="KW-1185">Reference proteome</keyword>
<reference evidence="1 2" key="1">
    <citation type="submission" date="2017-08" db="EMBL/GenBank/DDBJ databases">
        <title>Complete genome sequence of Mucilaginibacter sp. strain BJC16-A31.</title>
        <authorList>
            <consortium name="Henan University of Science and Technology"/>
            <person name="You X."/>
        </authorList>
    </citation>
    <scope>NUCLEOTIDE SEQUENCE [LARGE SCALE GENOMIC DNA]</scope>
    <source>
        <strain evidence="1 2">BJC16-A31</strain>
    </source>
</reference>
<evidence type="ECO:0000313" key="1">
    <source>
        <dbReference type="EMBL" id="ASU34353.1"/>
    </source>
</evidence>
<dbReference type="AlphaFoldDB" id="A0A223NWU9"/>
<sequence>MEKEGENLKKKLKGAGIEINSVADKLKMTRQNLGHHLRREPLNAIFREKLLSAYPNVFTNEKRSDNILHVENKPQNQESNVKNPRIEAEPLYLASDPNDYNNDGSKFEHREDGIIRMRIKVIAGQKARGGYLRGFQDPEFYEDLRTISIDVEKEFRGHYMAFEIVGDSMMTTEESLLHMLALPGWLAIARELPHHHWKNKLHINKVKHWVIVHETDGILIKNIVDHDVEKGLITIHSINPKYEDEILKLSDIAQLFAVHHFMVKP</sequence>